<accession>S9QG68</accession>
<organism evidence="1 2">
    <name type="scientific">Cystobacter fuscus (strain ATCC 25194 / DSM 2262 / NBRC 100088 / M29)</name>
    <dbReference type="NCBI Taxonomy" id="1242864"/>
    <lineage>
        <taxon>Bacteria</taxon>
        <taxon>Pseudomonadati</taxon>
        <taxon>Myxococcota</taxon>
        <taxon>Myxococcia</taxon>
        <taxon>Myxococcales</taxon>
        <taxon>Cystobacterineae</taxon>
        <taxon>Archangiaceae</taxon>
        <taxon>Cystobacter</taxon>
    </lineage>
</organism>
<dbReference type="Proteomes" id="UP000011682">
    <property type="component" value="Unassembled WGS sequence"/>
</dbReference>
<keyword evidence="2" id="KW-1185">Reference proteome</keyword>
<comment type="caution">
    <text evidence="1">The sequence shown here is derived from an EMBL/GenBank/DDBJ whole genome shotgun (WGS) entry which is preliminary data.</text>
</comment>
<evidence type="ECO:0000313" key="2">
    <source>
        <dbReference type="Proteomes" id="UP000011682"/>
    </source>
</evidence>
<name>S9QG68_CYSF2</name>
<sequence>MRRHRRAPIHQVHALEPRLDVRHLQLELAVEGVKGLVPTSRLLRIV</sequence>
<evidence type="ECO:0000313" key="1">
    <source>
        <dbReference type="EMBL" id="EPX60304.1"/>
    </source>
</evidence>
<proteinExistence type="predicted"/>
<dbReference type="AlphaFoldDB" id="S9QG68"/>
<protein>
    <submittedName>
        <fullName evidence="1">Uncharacterized protein</fullName>
    </submittedName>
</protein>
<dbReference type="EMBL" id="ANAH02000014">
    <property type="protein sequence ID" value="EPX60304.1"/>
    <property type="molecule type" value="Genomic_DNA"/>
</dbReference>
<reference evidence="1" key="1">
    <citation type="submission" date="2013-05" db="EMBL/GenBank/DDBJ databases">
        <title>Genome assembly of Cystobacter fuscus DSM 2262.</title>
        <authorList>
            <person name="Sharma G."/>
            <person name="Khatri I."/>
            <person name="Kaur C."/>
            <person name="Mayilraj S."/>
            <person name="Subramanian S."/>
        </authorList>
    </citation>
    <scope>NUCLEOTIDE SEQUENCE [LARGE SCALE GENOMIC DNA]</scope>
    <source>
        <strain evidence="1">DSM 2262</strain>
    </source>
</reference>
<gene>
    <name evidence="1" type="ORF">D187_002390</name>
</gene>